<organism evidence="2 3">
    <name type="scientific">Aquimarina litoralis</name>
    <dbReference type="NCBI Taxonomy" id="584605"/>
    <lineage>
        <taxon>Bacteria</taxon>
        <taxon>Pseudomonadati</taxon>
        <taxon>Bacteroidota</taxon>
        <taxon>Flavobacteriia</taxon>
        <taxon>Flavobacteriales</taxon>
        <taxon>Flavobacteriaceae</taxon>
        <taxon>Aquimarina</taxon>
    </lineage>
</organism>
<feature type="transmembrane region" description="Helical" evidence="1">
    <location>
        <begin position="12"/>
        <end position="30"/>
    </location>
</feature>
<sequence>MKLFNKQVDPNLIIAVGVLIASFSALFIYMRQASIMSEQTEILLQQTKANAWPYLDLSYSYNSSGKNDLDKIFSFALHNKGIGPAIIQDVSITYNDTLVKNWKEFHHALHINDSLLAIGYNTSSISNKVVSPNEKIRFIDWSKNTRLVDIVREKAGTIKIKVCYKSVFDEFWSVERIGFDGITKEINYSRPKTCSSDAGNFED</sequence>
<keyword evidence="3" id="KW-1185">Reference proteome</keyword>
<dbReference type="Proteomes" id="UP001501758">
    <property type="component" value="Unassembled WGS sequence"/>
</dbReference>
<protein>
    <submittedName>
        <fullName evidence="2">Uncharacterized protein</fullName>
    </submittedName>
</protein>
<keyword evidence="1" id="KW-0812">Transmembrane</keyword>
<reference evidence="2 3" key="1">
    <citation type="journal article" date="2019" name="Int. J. Syst. Evol. Microbiol.">
        <title>The Global Catalogue of Microorganisms (GCM) 10K type strain sequencing project: providing services to taxonomists for standard genome sequencing and annotation.</title>
        <authorList>
            <consortium name="The Broad Institute Genomics Platform"/>
            <consortium name="The Broad Institute Genome Sequencing Center for Infectious Disease"/>
            <person name="Wu L."/>
            <person name="Ma J."/>
        </authorList>
    </citation>
    <scope>NUCLEOTIDE SEQUENCE [LARGE SCALE GENOMIC DNA]</scope>
    <source>
        <strain evidence="2 3">JCM 15974</strain>
    </source>
</reference>
<dbReference type="RefSeq" id="WP_343909985.1">
    <property type="nucleotide sequence ID" value="NZ_BAAAGE010000001.1"/>
</dbReference>
<gene>
    <name evidence="2" type="ORF">GCM10009430_03900</name>
</gene>
<accession>A0ABN1IGJ1</accession>
<name>A0ABN1IGJ1_9FLAO</name>
<keyword evidence="1" id="KW-1133">Transmembrane helix</keyword>
<keyword evidence="1" id="KW-0472">Membrane</keyword>
<evidence type="ECO:0000256" key="1">
    <source>
        <dbReference type="SAM" id="Phobius"/>
    </source>
</evidence>
<evidence type="ECO:0000313" key="2">
    <source>
        <dbReference type="EMBL" id="GAA0712893.1"/>
    </source>
</evidence>
<proteinExistence type="predicted"/>
<comment type="caution">
    <text evidence="2">The sequence shown here is derived from an EMBL/GenBank/DDBJ whole genome shotgun (WGS) entry which is preliminary data.</text>
</comment>
<dbReference type="EMBL" id="BAAAGE010000001">
    <property type="protein sequence ID" value="GAA0712893.1"/>
    <property type="molecule type" value="Genomic_DNA"/>
</dbReference>
<evidence type="ECO:0000313" key="3">
    <source>
        <dbReference type="Proteomes" id="UP001501758"/>
    </source>
</evidence>